<evidence type="ECO:0000259" key="5">
    <source>
        <dbReference type="Pfam" id="PF08245"/>
    </source>
</evidence>
<dbReference type="PANTHER" id="PTHR23135:SF4">
    <property type="entry name" value="UDP-N-ACETYLMURAMOYL-L-ALANYL-D-GLUTAMATE--2,6-DIAMINOPIMELATE LIGASE MURE HOMOLOG, CHLOROPLASTIC"/>
    <property type="match status" value="1"/>
</dbReference>
<evidence type="ECO:0000256" key="1">
    <source>
        <dbReference type="ARBA" id="ARBA00004752"/>
    </source>
</evidence>
<evidence type="ECO:0000259" key="4">
    <source>
        <dbReference type="Pfam" id="PF02875"/>
    </source>
</evidence>
<comment type="caution">
    <text evidence="6">The sequence shown here is derived from an EMBL/GenBank/DDBJ whole genome shotgun (WGS) entry which is preliminary data.</text>
</comment>
<dbReference type="EMBL" id="VUNB01000006">
    <property type="protein sequence ID" value="MST69436.1"/>
    <property type="molecule type" value="Genomic_DNA"/>
</dbReference>
<keyword evidence="3" id="KW-0133">Cell shape</keyword>
<dbReference type="GO" id="GO:0071555">
    <property type="term" value="P:cell wall organization"/>
    <property type="evidence" value="ECO:0007669"/>
    <property type="project" value="UniProtKB-KW"/>
</dbReference>
<sequence length="509" mass="56965">MVNFSILDYEKALKEKNLLVKTCGFDQCRENAEISFLTYDSREVTDGTLFICKGAGFREDFLRDSVRSGAVAYVSEKEYEVPVPALIVSDIRKAMPVLAEKYTCNAWKDLKITAFGGTKGKSTSTYFMKSIVDEYMKKTGGRKSALLSSISNYDGGKMEESHLTTPEAVELHRHILAAKNNGITWMEMEVSSQALKYHRVDNMRFNVGVFLNISEDHISSVEHKDFEDYFNSKMKMFAMTDHAVVNLDCDKAEDAIKAASASHDITTFSIKNPEADYYGYDIKREGRGYIFKVKGKNINGEFEIGMPGLFNVENAMAAVTAAGIYGIPEECVKAGLLKARADGRMEMFASKDRKVVAIVDYAHNALSFRTLFKTIEKENQENRKVISVFGCPGDKAQNRRRDLGTIAGAHSDMIYLVPDDPGFESPVDISEEIARYVRAQNCPLEIVDDRGEGIRKAIFTPDREGDSVIVLILAKGRETTMKIGSNYITCKSDVDYAGQFISEYDEKHS</sequence>
<dbReference type="NCBIfam" id="TIGR01085">
    <property type="entry name" value="murE"/>
    <property type="match status" value="1"/>
</dbReference>
<evidence type="ECO:0000256" key="3">
    <source>
        <dbReference type="RuleBase" id="RU004135"/>
    </source>
</evidence>
<dbReference type="SUPFAM" id="SSF53244">
    <property type="entry name" value="MurD-like peptide ligases, peptide-binding domain"/>
    <property type="match status" value="1"/>
</dbReference>
<protein>
    <submittedName>
        <fullName evidence="6">UDP-N-acetylmuramoyl-L-alanyl-D-glutamate--2, 6-diaminopimelate ligase</fullName>
    </submittedName>
</protein>
<comment type="pathway">
    <text evidence="1 3">Cell wall biogenesis; peptidoglycan biosynthesis.</text>
</comment>
<dbReference type="GO" id="GO:0008360">
    <property type="term" value="P:regulation of cell shape"/>
    <property type="evidence" value="ECO:0007669"/>
    <property type="project" value="UniProtKB-KW"/>
</dbReference>
<organism evidence="6">
    <name type="scientific">Baileyella intestinalis</name>
    <dbReference type="NCBI Taxonomy" id="2606709"/>
    <lineage>
        <taxon>Bacteria</taxon>
        <taxon>Bacillati</taxon>
        <taxon>Bacillota</taxon>
        <taxon>Clostridia</taxon>
        <taxon>Peptostreptococcales</taxon>
        <taxon>Anaerovoracaceae</taxon>
        <taxon>Baileyella</taxon>
    </lineage>
</organism>
<evidence type="ECO:0000313" key="6">
    <source>
        <dbReference type="EMBL" id="MST69436.1"/>
    </source>
</evidence>
<dbReference type="SUPFAM" id="SSF63418">
    <property type="entry name" value="MurE/MurF N-terminal domain"/>
    <property type="match status" value="1"/>
</dbReference>
<keyword evidence="3" id="KW-0573">Peptidoglycan synthesis</keyword>
<reference evidence="6" key="1">
    <citation type="submission" date="2019-09" db="EMBL/GenBank/DDBJ databases">
        <title>In-depth cultivation of the pig gut microbiome towards novel bacterial diversity and tailored functional studies.</title>
        <authorList>
            <person name="Wylensek D."/>
            <person name="Hitch T.C.A."/>
            <person name="Clavel T."/>
        </authorList>
    </citation>
    <scope>NUCLEOTIDE SEQUENCE</scope>
    <source>
        <strain evidence="6">RF-744-FAT-WT-3</strain>
    </source>
</reference>
<dbReference type="Pfam" id="PF08245">
    <property type="entry name" value="Mur_ligase_M"/>
    <property type="match status" value="1"/>
</dbReference>
<dbReference type="AlphaFoldDB" id="A0A6A8MCX9"/>
<dbReference type="InterPro" id="IPR005761">
    <property type="entry name" value="UDP-N-AcMur-Glu-dNH2Pim_ligase"/>
</dbReference>
<comment type="subcellular location">
    <subcellularLocation>
        <location evidence="3">Cytoplasm</location>
    </subcellularLocation>
</comment>
<dbReference type="Gene3D" id="3.40.1390.10">
    <property type="entry name" value="MurE/MurF, N-terminal domain"/>
    <property type="match status" value="1"/>
</dbReference>
<dbReference type="InterPro" id="IPR013221">
    <property type="entry name" value="Mur_ligase_cen"/>
</dbReference>
<name>A0A6A8MCX9_9FIRM</name>
<comment type="similarity">
    <text evidence="2">Belongs to the MurCDEF family. MurE subfamily.</text>
</comment>
<dbReference type="GO" id="GO:0016881">
    <property type="term" value="F:acid-amino acid ligase activity"/>
    <property type="evidence" value="ECO:0007669"/>
    <property type="project" value="InterPro"/>
</dbReference>
<dbReference type="GO" id="GO:0005737">
    <property type="term" value="C:cytoplasm"/>
    <property type="evidence" value="ECO:0007669"/>
    <property type="project" value="UniProtKB-SubCell"/>
</dbReference>
<dbReference type="SUPFAM" id="SSF53623">
    <property type="entry name" value="MurD-like peptide ligases, catalytic domain"/>
    <property type="match status" value="1"/>
</dbReference>
<feature type="domain" description="Mur ligase central" evidence="5">
    <location>
        <begin position="117"/>
        <end position="322"/>
    </location>
</feature>
<dbReference type="PANTHER" id="PTHR23135">
    <property type="entry name" value="MUR LIGASE FAMILY MEMBER"/>
    <property type="match status" value="1"/>
</dbReference>
<keyword evidence="3" id="KW-0131">Cell cycle</keyword>
<evidence type="ECO:0000256" key="2">
    <source>
        <dbReference type="ARBA" id="ARBA00005898"/>
    </source>
</evidence>
<dbReference type="GO" id="GO:0051301">
    <property type="term" value="P:cell division"/>
    <property type="evidence" value="ECO:0007669"/>
    <property type="project" value="UniProtKB-KW"/>
</dbReference>
<dbReference type="InterPro" id="IPR035911">
    <property type="entry name" value="MurE/MurF_N"/>
</dbReference>
<gene>
    <name evidence="6" type="ORF">FYJ66_07550</name>
</gene>
<dbReference type="Gene3D" id="3.40.1190.10">
    <property type="entry name" value="Mur-like, catalytic domain"/>
    <property type="match status" value="1"/>
</dbReference>
<dbReference type="InterPro" id="IPR036565">
    <property type="entry name" value="Mur-like_cat_sf"/>
</dbReference>
<keyword evidence="6" id="KW-0436">Ligase</keyword>
<keyword evidence="3" id="KW-0132">Cell division</keyword>
<dbReference type="InterPro" id="IPR036615">
    <property type="entry name" value="Mur_ligase_C_dom_sf"/>
</dbReference>
<dbReference type="Gene3D" id="3.90.190.20">
    <property type="entry name" value="Mur ligase, C-terminal domain"/>
    <property type="match status" value="1"/>
</dbReference>
<dbReference type="GO" id="GO:0009252">
    <property type="term" value="P:peptidoglycan biosynthetic process"/>
    <property type="evidence" value="ECO:0007669"/>
    <property type="project" value="UniProtKB-UniPathway"/>
</dbReference>
<feature type="domain" description="Mur ligase C-terminal" evidence="4">
    <location>
        <begin position="343"/>
        <end position="470"/>
    </location>
</feature>
<dbReference type="Pfam" id="PF02875">
    <property type="entry name" value="Mur_ligase_C"/>
    <property type="match status" value="1"/>
</dbReference>
<keyword evidence="3" id="KW-0961">Cell wall biogenesis/degradation</keyword>
<dbReference type="GO" id="GO:0005524">
    <property type="term" value="F:ATP binding"/>
    <property type="evidence" value="ECO:0007669"/>
    <property type="project" value="InterPro"/>
</dbReference>
<accession>A0A6A8MCX9</accession>
<proteinExistence type="inferred from homology"/>
<dbReference type="UniPathway" id="UPA00219"/>
<dbReference type="InterPro" id="IPR004101">
    <property type="entry name" value="Mur_ligase_C"/>
</dbReference>